<keyword evidence="4" id="KW-1185">Reference proteome</keyword>
<evidence type="ECO:0000256" key="1">
    <source>
        <dbReference type="ARBA" id="ARBA00009820"/>
    </source>
</evidence>
<dbReference type="EMBL" id="QGHD01000005">
    <property type="protein sequence ID" value="PWL03540.1"/>
    <property type="molecule type" value="Genomic_DNA"/>
</dbReference>
<dbReference type="InterPro" id="IPR011659">
    <property type="entry name" value="WD40"/>
</dbReference>
<proteinExistence type="inferred from homology"/>
<comment type="similarity">
    <text evidence="1">Belongs to the TolB family.</text>
</comment>
<protein>
    <submittedName>
        <fullName evidence="3">WD40 repeat protein</fullName>
    </submittedName>
</protein>
<dbReference type="PANTHER" id="PTHR36842">
    <property type="entry name" value="PROTEIN TOLB HOMOLOG"/>
    <property type="match status" value="1"/>
</dbReference>
<feature type="signal peptide" evidence="2">
    <location>
        <begin position="1"/>
        <end position="18"/>
    </location>
</feature>
<dbReference type="InterPro" id="IPR011042">
    <property type="entry name" value="6-blade_b-propeller_TolB-like"/>
</dbReference>
<accession>A0ABX5LSX4</accession>
<dbReference type="SUPFAM" id="SSF82171">
    <property type="entry name" value="DPP6 N-terminal domain-like"/>
    <property type="match status" value="1"/>
</dbReference>
<evidence type="ECO:0000313" key="3">
    <source>
        <dbReference type="EMBL" id="PWL03540.1"/>
    </source>
</evidence>
<dbReference type="Proteomes" id="UP000245523">
    <property type="component" value="Unassembled WGS sequence"/>
</dbReference>
<gene>
    <name evidence="3" type="ORF">B0H50_10584</name>
</gene>
<organism evidence="3 4">
    <name type="scientific">Hallerella porci</name>
    <dbReference type="NCBI Taxonomy" id="1945871"/>
    <lineage>
        <taxon>Bacteria</taxon>
        <taxon>Pseudomonadati</taxon>
        <taxon>Fibrobacterota</taxon>
        <taxon>Fibrobacteria</taxon>
        <taxon>Fibrobacterales</taxon>
        <taxon>Fibrobacteraceae</taxon>
        <taxon>Hallerella</taxon>
    </lineage>
</organism>
<dbReference type="RefSeq" id="WP_106197986.1">
    <property type="nucleotide sequence ID" value="NZ_QGHD01000005.1"/>
</dbReference>
<dbReference type="Pfam" id="PF07676">
    <property type="entry name" value="PD40"/>
    <property type="match status" value="1"/>
</dbReference>
<reference evidence="3 4" key="1">
    <citation type="submission" date="2018-05" db="EMBL/GenBank/DDBJ databases">
        <title>Animal gut microbial communities from fecal samples from Wisconsin, USA.</title>
        <authorList>
            <person name="Neumann A."/>
        </authorList>
    </citation>
    <scope>NUCLEOTIDE SEQUENCE [LARGE SCALE GENOMIC DNA]</scope>
    <source>
        <strain evidence="3 4">UWS4</strain>
    </source>
</reference>
<name>A0ABX5LSX4_9BACT</name>
<sequence length="1190" mass="132705">MKFHLFLFLCFFCGISAAAEISFSGNNSDIRWKTSASEHFNYIYPAEYSTHAGRVASAAEAVYDSIVSRYHIEMPLRIDVSIQNALYANGSAVPNENAVNLFLSNWDFKIRSTHPWVTDVVTHEFSHLVSIESGSKLPHFLYGLQVSYIDYYNERNNQNASVVLPFTLQPLWLAEGTAQFESARMGFDSWDSHRDMLLRIAALNDNLLELNYMHDFADNSLDAELGPYTQGFSLVRYIHEKYGEQAVPDIWFELSKPYRVTLSGALQKVIGIDEDSLYAEWKNEITAHYKKQEESLGVLVNGKKWTEEAFYNDFPVVAGGNIYGVSNFGGPWFDGNLFKIPTHAEDSVAVTDSASGISITVQDSVLDISQYAKSGFKTEKPWFDKGISVRDIPERGPVLAYTTFQKRDRNGHAHFDIAISDTNGNKQLATRLADAVYPDISPDGKEIVFVRREINSTRFVLSKTTLPEVGAKSPDELIDLFVPDAKFLYYNIYTPKFSPDGKKIAFSYFDDHDRGIAIINSDGSNLIDLKQAGIDLRDPNWVDNETLIYSSNRTGIFNLYTKKINGSAEHPITNVLGGAFTPVVDSGIVYYTNYDKDGFSLYSIPLTDYDATKDSVIVLYDTTYTTCPEPVSDSSLLQAAIDSSAANSTADSTAIDSAKILSVSDSAEMDFLAKDSLAIDSLLTDSLKNSAPDSSKSYLVLSPCKIDTLITRRDSILKKPANPPLILAGEKLAKEEKHLEFAEIEYAGSERNYKPIPTTLLLAPLFVIQERSPDFTVKGDGQATPKIGLAMTLSDPLKKNILSAGLLLEVGNGFDYINSDGINPEIEREFTVSLENHSTPVTLGISFTNVNYRSKDTVRYEDPRSHEDSVGTSQYSIPMSAVEASAAYSIFKSGDSIFVNAGYDWANFNLYEDNLEWTYQKRLSASIGVSLDGGTSEATATNTAGVGNGVSAVYQIANSDLYRPGTFAESFTVSPSGKIEPIYRTYTLHNFYFNMHGSLASPIFSGSRFAAGITVAGLAAWSAEDSKDTLDSYYLSPLLLEGYPYLITTEDYNRSGRKTAKAELHYLFPIFEDFRKQFWIFTTRDFFVNLYAQVGAAWNDHGVPMSKFKKRDFWDRSVGLEFRMANRIFYTLPFNISLNLARGLDRIGEDEYGEGGRKMEPIGISILPKSIRPTKIKFSIGFDFENTWMN</sequence>
<dbReference type="Gene3D" id="2.120.10.30">
    <property type="entry name" value="TolB, C-terminal domain"/>
    <property type="match status" value="1"/>
</dbReference>
<comment type="caution">
    <text evidence="3">The sequence shown here is derived from an EMBL/GenBank/DDBJ whole genome shotgun (WGS) entry which is preliminary data.</text>
</comment>
<keyword evidence="2" id="KW-0732">Signal</keyword>
<evidence type="ECO:0000256" key="2">
    <source>
        <dbReference type="SAM" id="SignalP"/>
    </source>
</evidence>
<feature type="chain" id="PRO_5046758457" evidence="2">
    <location>
        <begin position="19"/>
        <end position="1190"/>
    </location>
</feature>
<evidence type="ECO:0000313" key="4">
    <source>
        <dbReference type="Proteomes" id="UP000245523"/>
    </source>
</evidence>